<evidence type="ECO:0000313" key="11">
    <source>
        <dbReference type="Proteomes" id="UP000291343"/>
    </source>
</evidence>
<proteinExistence type="inferred from homology"/>
<comment type="similarity">
    <text evidence="2">Belongs to the PC-esterase family. CASD1 subfamily.</text>
</comment>
<dbReference type="Proteomes" id="UP000291343">
    <property type="component" value="Unassembled WGS sequence"/>
</dbReference>
<comment type="caution">
    <text evidence="10">The sequence shown here is derived from an EMBL/GenBank/DDBJ whole genome shotgun (WGS) entry which is preliminary data.</text>
</comment>
<feature type="transmembrane region" description="Helical" evidence="8">
    <location>
        <begin position="366"/>
        <end position="385"/>
    </location>
</feature>
<evidence type="ECO:0000256" key="3">
    <source>
        <dbReference type="ARBA" id="ARBA00022679"/>
    </source>
</evidence>
<feature type="domain" description="Cas1p 10 TM acyl transferase" evidence="9">
    <location>
        <begin position="314"/>
        <end position="778"/>
    </location>
</feature>
<keyword evidence="11" id="KW-1185">Reference proteome</keyword>
<dbReference type="GO" id="GO:0016740">
    <property type="term" value="F:transferase activity"/>
    <property type="evidence" value="ECO:0007669"/>
    <property type="project" value="UniProtKB-KW"/>
</dbReference>
<feature type="transmembrane region" description="Helical" evidence="8">
    <location>
        <begin position="641"/>
        <end position="661"/>
    </location>
</feature>
<dbReference type="OrthoDB" id="1932925at2759"/>
<evidence type="ECO:0000259" key="9">
    <source>
        <dbReference type="Pfam" id="PF07779"/>
    </source>
</evidence>
<evidence type="ECO:0000256" key="6">
    <source>
        <dbReference type="ARBA" id="ARBA00023136"/>
    </source>
</evidence>
<keyword evidence="5 8" id="KW-1133">Transmembrane helix</keyword>
<protein>
    <recommendedName>
        <fullName evidence="9">Cas1p 10 TM acyl transferase domain-containing protein</fullName>
    </recommendedName>
</protein>
<feature type="transmembrane region" description="Helical" evidence="8">
    <location>
        <begin position="773"/>
        <end position="790"/>
    </location>
</feature>
<feature type="transmembrane region" description="Helical" evidence="8">
    <location>
        <begin position="495"/>
        <end position="514"/>
    </location>
</feature>
<sequence>MPDDEFDAEPLLWTESKSERSAEIIQQINSKNAKLIACGLVLSFILYHGVIHLRYGTDSCTWLLSDGRYKGDMEWQPYGCMLHRYSQTDTRRCMRYLAFYGRQNRFVFIGDSRIHDLYTAFWDHLTGHESKTQHKYQSLAKSSSNFTFVDYQLKLTIEFVYSEDIGPKMLSKFQTWRKETTPPVVIVAGCGTWSINRSNKSNAALRDYSTNLTMLVQSIDDLVERNSRVLWVLQEPVVEDKLKPSHAAITNQQIYLYNRAAVDVLRYSRAKVWSSSNLMVEGNPDEMVDGFYLGPSHLRHNTQLLLNMYCNDHMNYNDGTCCSSAESYTTLQVLTFAVFGVSTILGVVIALRRYKLQRTRDPPSPAYKLITSLAKLGVILAYFYLCDRTNFFMKENKYYSPVSFWLPIGYVFALGLFFTEDSRYTKILHREQTDEWKGWMQLVILIYHMTGASSNLQIFNHVQILVSAYLFLTGYGHFYYLWHRSDGGVVRFFQVMFRLNMLAVCLCLCMNRPYQFYTFTPLASFWVMMIYLVLCGPPRVTAASTDSNPLHYLYLVLKMVVLFSLVVMLYMSEVFFEKVFVTRPWKALFVTTDDDIHDWWYRWKLDRYSMPFGVVFGMGLVLAQKLNLLDDNNHSNLLSPRAALGAVFLATVGLGCSLAFALLCHTKLQCNEVHSYTVFVPIVSYILLRNISGMLRTRYSSLFAWFGRISLELFLCQHHIWLAADTHGVLVLLPGHPVLNSLITAFIFVCASHEIHQLTRTLMPFAVPSDWKLVLRNVLVFFLILVPIGIHDGMF</sequence>
<dbReference type="PANTHER" id="PTHR13533">
    <property type="entry name" value="N-ACETYLNEURAMINATE 9-O-ACETYLTRANSFERASE"/>
    <property type="match status" value="1"/>
</dbReference>
<feature type="transmembrane region" description="Helical" evidence="8">
    <location>
        <begin position="730"/>
        <end position="752"/>
    </location>
</feature>
<dbReference type="InParanoid" id="A0A482X1B5"/>
<feature type="transmembrane region" description="Helical" evidence="8">
    <location>
        <begin position="608"/>
        <end position="629"/>
    </location>
</feature>
<evidence type="ECO:0000256" key="8">
    <source>
        <dbReference type="SAM" id="Phobius"/>
    </source>
</evidence>
<dbReference type="InterPro" id="IPR012419">
    <property type="entry name" value="Cas1_AcylTrans_dom"/>
</dbReference>
<organism evidence="10 11">
    <name type="scientific">Laodelphax striatellus</name>
    <name type="common">Small brown planthopper</name>
    <name type="synonym">Delphax striatella</name>
    <dbReference type="NCBI Taxonomy" id="195883"/>
    <lineage>
        <taxon>Eukaryota</taxon>
        <taxon>Metazoa</taxon>
        <taxon>Ecdysozoa</taxon>
        <taxon>Arthropoda</taxon>
        <taxon>Hexapoda</taxon>
        <taxon>Insecta</taxon>
        <taxon>Pterygota</taxon>
        <taxon>Neoptera</taxon>
        <taxon>Paraneoptera</taxon>
        <taxon>Hemiptera</taxon>
        <taxon>Auchenorrhyncha</taxon>
        <taxon>Fulgoroidea</taxon>
        <taxon>Delphacidae</taxon>
        <taxon>Criomorphinae</taxon>
        <taxon>Laodelphax</taxon>
    </lineage>
</organism>
<feature type="transmembrane region" description="Helical" evidence="8">
    <location>
        <begin position="464"/>
        <end position="483"/>
    </location>
</feature>
<dbReference type="Pfam" id="PF07779">
    <property type="entry name" value="Cas1_AcylT"/>
    <property type="match status" value="1"/>
</dbReference>
<feature type="transmembrane region" description="Helical" evidence="8">
    <location>
        <begin position="397"/>
        <end position="418"/>
    </location>
</feature>
<evidence type="ECO:0000256" key="2">
    <source>
        <dbReference type="ARBA" id="ARBA00010666"/>
    </source>
</evidence>
<feature type="transmembrane region" description="Helical" evidence="8">
    <location>
        <begin position="331"/>
        <end position="354"/>
    </location>
</feature>
<dbReference type="AlphaFoldDB" id="A0A482X1B5"/>
<comment type="subcellular location">
    <subcellularLocation>
        <location evidence="1">Membrane</location>
        <topology evidence="1">Multi-pass membrane protein</topology>
    </subcellularLocation>
</comment>
<dbReference type="GO" id="GO:0005975">
    <property type="term" value="P:carbohydrate metabolic process"/>
    <property type="evidence" value="ECO:0007669"/>
    <property type="project" value="UniProtKB-ARBA"/>
</dbReference>
<accession>A0A482X1B5</accession>
<keyword evidence="6 8" id="KW-0472">Membrane</keyword>
<reference evidence="10 11" key="1">
    <citation type="journal article" date="2017" name="Gigascience">
        <title>Genome sequence of the small brown planthopper, Laodelphax striatellus.</title>
        <authorList>
            <person name="Zhu J."/>
            <person name="Jiang F."/>
            <person name="Wang X."/>
            <person name="Yang P."/>
            <person name="Bao Y."/>
            <person name="Zhao W."/>
            <person name="Wang W."/>
            <person name="Lu H."/>
            <person name="Wang Q."/>
            <person name="Cui N."/>
            <person name="Li J."/>
            <person name="Chen X."/>
            <person name="Luo L."/>
            <person name="Yu J."/>
            <person name="Kang L."/>
            <person name="Cui F."/>
        </authorList>
    </citation>
    <scope>NUCLEOTIDE SEQUENCE [LARGE SCALE GENOMIC DNA]</scope>
    <source>
        <strain evidence="10">Lst14</strain>
    </source>
</reference>
<keyword evidence="3" id="KW-0808">Transferase</keyword>
<name>A0A482X1B5_LAOST</name>
<dbReference type="FunCoup" id="A0A482X1B5">
    <property type="interactions" value="544"/>
</dbReference>
<dbReference type="EMBL" id="QKKF02019844">
    <property type="protein sequence ID" value="RZF39634.1"/>
    <property type="molecule type" value="Genomic_DNA"/>
</dbReference>
<dbReference type="GO" id="GO:0016020">
    <property type="term" value="C:membrane"/>
    <property type="evidence" value="ECO:0007669"/>
    <property type="project" value="UniProtKB-SubCell"/>
</dbReference>
<evidence type="ECO:0000256" key="1">
    <source>
        <dbReference type="ARBA" id="ARBA00004141"/>
    </source>
</evidence>
<keyword evidence="4 8" id="KW-0812">Transmembrane</keyword>
<feature type="transmembrane region" description="Helical" evidence="8">
    <location>
        <begin position="520"/>
        <end position="540"/>
    </location>
</feature>
<evidence type="ECO:0000313" key="10">
    <source>
        <dbReference type="EMBL" id="RZF39634.1"/>
    </source>
</evidence>
<evidence type="ECO:0000256" key="7">
    <source>
        <dbReference type="ARBA" id="ARBA00023180"/>
    </source>
</evidence>
<feature type="transmembrane region" description="Helical" evidence="8">
    <location>
        <begin position="552"/>
        <end position="571"/>
    </location>
</feature>
<dbReference type="PANTHER" id="PTHR13533:SF1">
    <property type="entry name" value="N-ACETYLNEURAMINATE 9-O-ACETYLTRANSFERASE"/>
    <property type="match status" value="1"/>
</dbReference>
<evidence type="ECO:0000256" key="5">
    <source>
        <dbReference type="ARBA" id="ARBA00022989"/>
    </source>
</evidence>
<evidence type="ECO:0000256" key="4">
    <source>
        <dbReference type="ARBA" id="ARBA00022692"/>
    </source>
</evidence>
<gene>
    <name evidence="10" type="ORF">LSTR_LSTR001155</name>
</gene>
<keyword evidence="7" id="KW-0325">Glycoprotein</keyword>
<feature type="transmembrane region" description="Helical" evidence="8">
    <location>
        <begin position="673"/>
        <end position="691"/>
    </location>
</feature>
<dbReference type="GO" id="GO:0005794">
    <property type="term" value="C:Golgi apparatus"/>
    <property type="evidence" value="ECO:0007669"/>
    <property type="project" value="UniProtKB-ARBA"/>
</dbReference>